<evidence type="ECO:0000256" key="8">
    <source>
        <dbReference type="PIRSR" id="PIRSR005378-2"/>
    </source>
</evidence>
<dbReference type="InterPro" id="IPR036553">
    <property type="entry name" value="RPTC_insert"/>
</dbReference>
<keyword evidence="12" id="KW-1185">Reference proteome</keyword>
<dbReference type="InterPro" id="IPR017770">
    <property type="entry name" value="RNA3'_term_phos_cyc_type_1"/>
</dbReference>
<dbReference type="AlphaFoldDB" id="A0A8T0DUB7"/>
<comment type="caution">
    <text evidence="11">The sequence shown here is derived from an EMBL/GenBank/DDBJ whole genome shotgun (WGS) entry which is preliminary data.</text>
</comment>
<evidence type="ECO:0000256" key="1">
    <source>
        <dbReference type="ARBA" id="ARBA00009206"/>
    </source>
</evidence>
<dbReference type="Gene3D" id="3.65.10.20">
    <property type="entry name" value="RNA 3'-terminal phosphate cyclase domain"/>
    <property type="match status" value="1"/>
</dbReference>
<evidence type="ECO:0000256" key="7">
    <source>
        <dbReference type="PIRSR" id="PIRSR005378-1"/>
    </source>
</evidence>
<evidence type="ECO:0000256" key="5">
    <source>
        <dbReference type="ARBA" id="ARBA00022741"/>
    </source>
</evidence>
<evidence type="ECO:0000259" key="10">
    <source>
        <dbReference type="Pfam" id="PF05189"/>
    </source>
</evidence>
<keyword evidence="5 8" id="KW-0547">Nucleotide-binding</keyword>
<comment type="similarity">
    <text evidence="1">Belongs to the RNA 3'-terminal cyclase family. Type 1 subfamily.</text>
</comment>
<dbReference type="InterPro" id="IPR037136">
    <property type="entry name" value="RNA3'_phos_cyclase_dom_sf"/>
</dbReference>
<dbReference type="PROSITE" id="PS01287">
    <property type="entry name" value="RTC"/>
    <property type="match status" value="1"/>
</dbReference>
<evidence type="ECO:0000259" key="9">
    <source>
        <dbReference type="Pfam" id="PF01137"/>
    </source>
</evidence>
<dbReference type="SUPFAM" id="SSF55205">
    <property type="entry name" value="EPT/RTPC-like"/>
    <property type="match status" value="2"/>
</dbReference>
<keyword evidence="8" id="KW-0067">ATP-binding</keyword>
<name>A0A8T0DUB7_9TREM</name>
<dbReference type="InterPro" id="IPR000228">
    <property type="entry name" value="RNA3'_term_phos_cyc"/>
</dbReference>
<dbReference type="GO" id="GO:0006396">
    <property type="term" value="P:RNA processing"/>
    <property type="evidence" value="ECO:0007669"/>
    <property type="project" value="InterPro"/>
</dbReference>
<feature type="binding site" evidence="8">
    <location>
        <position position="111"/>
    </location>
    <ligand>
        <name>ATP</name>
        <dbReference type="ChEBI" id="CHEBI:30616"/>
    </ligand>
</feature>
<dbReference type="PANTHER" id="PTHR11096:SF0">
    <property type="entry name" value="RNA 3'-TERMINAL PHOSPHATE CYCLASE"/>
    <property type="match status" value="1"/>
</dbReference>
<dbReference type="GO" id="GO:0003963">
    <property type="term" value="F:RNA-3'-phosphate cyclase activity"/>
    <property type="evidence" value="ECO:0007669"/>
    <property type="project" value="UniProtKB-EC"/>
</dbReference>
<dbReference type="Gene3D" id="3.30.360.20">
    <property type="entry name" value="RNA 3'-terminal phosphate cyclase, insert domain"/>
    <property type="match status" value="1"/>
</dbReference>
<organism evidence="11 12">
    <name type="scientific">Paragonimus westermani</name>
    <dbReference type="NCBI Taxonomy" id="34504"/>
    <lineage>
        <taxon>Eukaryota</taxon>
        <taxon>Metazoa</taxon>
        <taxon>Spiralia</taxon>
        <taxon>Lophotrochozoa</taxon>
        <taxon>Platyhelminthes</taxon>
        <taxon>Trematoda</taxon>
        <taxon>Digenea</taxon>
        <taxon>Plagiorchiida</taxon>
        <taxon>Troglotremata</taxon>
        <taxon>Troglotrematidae</taxon>
        <taxon>Paragonimus</taxon>
    </lineage>
</organism>
<dbReference type="InterPro" id="IPR020719">
    <property type="entry name" value="RNA3'_term_phos_cycl-like_CS"/>
</dbReference>
<reference evidence="11 12" key="1">
    <citation type="submission" date="2019-07" db="EMBL/GenBank/DDBJ databases">
        <title>Annotation for the trematode Paragonimus westermani.</title>
        <authorList>
            <person name="Choi Y.-J."/>
        </authorList>
    </citation>
    <scope>NUCLEOTIDE SEQUENCE [LARGE SCALE GENOMIC DNA]</scope>
    <source>
        <strain evidence="11">180907_Pwestermani</strain>
    </source>
</reference>
<evidence type="ECO:0000256" key="3">
    <source>
        <dbReference type="ARBA" id="ARBA00021428"/>
    </source>
</evidence>
<accession>A0A8T0DUB7</accession>
<dbReference type="GO" id="GO:0005634">
    <property type="term" value="C:nucleus"/>
    <property type="evidence" value="ECO:0007669"/>
    <property type="project" value="TreeGrafter"/>
</dbReference>
<sequence length="372" mass="39952">MDGNVPLVIDGSVMEGGGQILRVAVACAVISQRPVHVKNIRAGRSKPGLSNQHLTGILLSAELSKANLSGCTLGSTELKLTPMSAVHSGEYEADAKTAGYVQFRSISLLLQIAVPMLAYASPTSKGDSLLCLKGGTDAQFAPPVDYIKQVTFHYYAMMGLNCDLQIVRRGFYPQGGGLVKAKVQRLRAPLTPLRLLEAGSVSRVSGHAFVAGRVPIKVAHEMKQECLRYCSDTFPSVPVDIQVFREEDHRCVGNVSTFLFIVSTSNGCRLAVSGLGDPRGPRPAQLVREAMDRLARAVRLGACCDQNMQDQLILPMALAAGRSEFRTEPLTLHTKTAIYVVELMLPVKFSIVELADGAVIVGCDGVGYQQAV</sequence>
<dbReference type="Proteomes" id="UP000699462">
    <property type="component" value="Unassembled WGS sequence"/>
</dbReference>
<evidence type="ECO:0000256" key="6">
    <source>
        <dbReference type="ARBA" id="ARBA00024481"/>
    </source>
</evidence>
<dbReference type="PANTHER" id="PTHR11096">
    <property type="entry name" value="RNA 3' TERMINAL PHOSPHATE CYCLASE"/>
    <property type="match status" value="1"/>
</dbReference>
<comment type="catalytic activity">
    <reaction evidence="6">
        <text>a 3'-end 3'-phospho-ribonucleotide-RNA + ATP = a 3'-end 2',3'-cyclophospho-ribonucleotide-RNA + AMP + diphosphate</text>
        <dbReference type="Rhea" id="RHEA:23976"/>
        <dbReference type="Rhea" id="RHEA-COMP:10463"/>
        <dbReference type="Rhea" id="RHEA-COMP:10464"/>
        <dbReference type="ChEBI" id="CHEBI:30616"/>
        <dbReference type="ChEBI" id="CHEBI:33019"/>
        <dbReference type="ChEBI" id="CHEBI:83062"/>
        <dbReference type="ChEBI" id="CHEBI:83064"/>
        <dbReference type="ChEBI" id="CHEBI:456215"/>
        <dbReference type="EC" id="6.5.1.4"/>
    </reaction>
</comment>
<dbReference type="InterPro" id="IPR013791">
    <property type="entry name" value="RNA3'-term_phos_cycl_insert"/>
</dbReference>
<evidence type="ECO:0000313" key="12">
    <source>
        <dbReference type="Proteomes" id="UP000699462"/>
    </source>
</evidence>
<proteinExistence type="inferred from homology"/>
<dbReference type="GO" id="GO:0005524">
    <property type="term" value="F:ATP binding"/>
    <property type="evidence" value="ECO:0007669"/>
    <property type="project" value="UniProtKB-KW"/>
</dbReference>
<dbReference type="EMBL" id="JTDF01000459">
    <property type="protein sequence ID" value="KAF8571535.1"/>
    <property type="molecule type" value="Genomic_DNA"/>
</dbReference>
<dbReference type="Pfam" id="PF05189">
    <property type="entry name" value="RTC_insert"/>
    <property type="match status" value="1"/>
</dbReference>
<dbReference type="OrthoDB" id="25029at2759"/>
<evidence type="ECO:0000256" key="2">
    <source>
        <dbReference type="ARBA" id="ARBA00012725"/>
    </source>
</evidence>
<dbReference type="Pfam" id="PF01137">
    <property type="entry name" value="RTC"/>
    <property type="match status" value="1"/>
</dbReference>
<feature type="active site" description="Tele-AMP-histidine intermediate" evidence="7">
    <location>
        <position position="333"/>
    </location>
</feature>
<feature type="domain" description="RNA 3'-terminal phosphate cyclase insert" evidence="10">
    <location>
        <begin position="197"/>
        <end position="297"/>
    </location>
</feature>
<dbReference type="PIRSF" id="PIRSF005378">
    <property type="entry name" value="RNA3'_term_phos_cycl_euk"/>
    <property type="match status" value="1"/>
</dbReference>
<evidence type="ECO:0000313" key="11">
    <source>
        <dbReference type="EMBL" id="KAF8571535.1"/>
    </source>
</evidence>
<dbReference type="InterPro" id="IPR013792">
    <property type="entry name" value="RNA3'P_cycl/enolpyr_Trfase_a/b"/>
</dbReference>
<dbReference type="EC" id="6.5.1.4" evidence="2"/>
<evidence type="ECO:0000256" key="4">
    <source>
        <dbReference type="ARBA" id="ARBA00022598"/>
    </source>
</evidence>
<dbReference type="InterPro" id="IPR023797">
    <property type="entry name" value="RNA3'_phos_cyclase_dom"/>
</dbReference>
<gene>
    <name evidence="11" type="ORF">P879_00622</name>
</gene>
<dbReference type="NCBIfam" id="TIGR03399">
    <property type="entry name" value="RNA_3prim_cycl"/>
    <property type="match status" value="1"/>
</dbReference>
<protein>
    <recommendedName>
        <fullName evidence="3">RNA 3'-terminal phosphate cyclase</fullName>
        <ecNumber evidence="2">6.5.1.4</ecNumber>
    </recommendedName>
</protein>
<feature type="domain" description="RNA 3'-terminal phosphate cyclase" evidence="9">
    <location>
        <begin position="14"/>
        <end position="351"/>
    </location>
</feature>
<keyword evidence="4" id="KW-0436">Ligase</keyword>